<dbReference type="Proteomes" id="UP000441925">
    <property type="component" value="Unassembled WGS sequence"/>
</dbReference>
<accession>A0A6N7VRW0</accession>
<organism evidence="1 2">
    <name type="scientific">Anaerococcus porci</name>
    <dbReference type="NCBI Taxonomy" id="2652269"/>
    <lineage>
        <taxon>Bacteria</taxon>
        <taxon>Bacillati</taxon>
        <taxon>Bacillota</taxon>
        <taxon>Tissierellia</taxon>
        <taxon>Tissierellales</taxon>
        <taxon>Peptoniphilaceae</taxon>
        <taxon>Anaerococcus</taxon>
    </lineage>
</organism>
<evidence type="ECO:0000313" key="2">
    <source>
        <dbReference type="Proteomes" id="UP000441925"/>
    </source>
</evidence>
<sequence>MRNLKYRDNKIYEADRIIYKLKKSAKSYEVLYNSGKLVARFKVKKIFSLKDIREAVIGNIRIRKEKKAPIEDAKILNRNFINLYPNSGLISLLKEEELLGSYNFSKDEIEVFDDEGLLITIFFALKVIS</sequence>
<dbReference type="EMBL" id="VULQ01000003">
    <property type="protein sequence ID" value="MSS77606.1"/>
    <property type="molecule type" value="Genomic_DNA"/>
</dbReference>
<reference evidence="1 2" key="1">
    <citation type="submission" date="2019-08" db="EMBL/GenBank/DDBJ databases">
        <title>In-depth cultivation of the pig gut microbiome towards novel bacterial diversity and tailored functional studies.</title>
        <authorList>
            <person name="Wylensek D."/>
            <person name="Hitch T.C.A."/>
            <person name="Clavel T."/>
        </authorList>
    </citation>
    <scope>NUCLEOTIDE SEQUENCE [LARGE SCALE GENOMIC DNA]</scope>
    <source>
        <strain evidence="1 2">WCA-380-WT-2B</strain>
    </source>
</reference>
<gene>
    <name evidence="1" type="ORF">FYJ26_04145</name>
</gene>
<comment type="caution">
    <text evidence="1">The sequence shown here is derived from an EMBL/GenBank/DDBJ whole genome shotgun (WGS) entry which is preliminary data.</text>
</comment>
<evidence type="ECO:0000313" key="1">
    <source>
        <dbReference type="EMBL" id="MSS77606.1"/>
    </source>
</evidence>
<proteinExistence type="predicted"/>
<dbReference type="RefSeq" id="WP_154539897.1">
    <property type="nucleotide sequence ID" value="NZ_JAXDSU010000019.1"/>
</dbReference>
<protein>
    <submittedName>
        <fullName evidence="1">Uncharacterized protein</fullName>
    </submittedName>
</protein>
<name>A0A6N7VRW0_9FIRM</name>
<dbReference type="AlphaFoldDB" id="A0A6N7VRW0"/>
<keyword evidence="2" id="KW-1185">Reference proteome</keyword>